<dbReference type="InterPro" id="IPR036570">
    <property type="entry name" value="HORMA_dom_sf"/>
</dbReference>
<feature type="compositionally biased region" description="Acidic residues" evidence="1">
    <location>
        <begin position="481"/>
        <end position="490"/>
    </location>
</feature>
<feature type="compositionally biased region" description="Acidic residues" evidence="1">
    <location>
        <begin position="562"/>
        <end position="571"/>
    </location>
</feature>
<feature type="compositionally biased region" description="Basic residues" evidence="1">
    <location>
        <begin position="329"/>
        <end position="339"/>
    </location>
</feature>
<organism evidence="2 3">
    <name type="scientific">Echria macrotheca</name>
    <dbReference type="NCBI Taxonomy" id="438768"/>
    <lineage>
        <taxon>Eukaryota</taxon>
        <taxon>Fungi</taxon>
        <taxon>Dikarya</taxon>
        <taxon>Ascomycota</taxon>
        <taxon>Pezizomycotina</taxon>
        <taxon>Sordariomycetes</taxon>
        <taxon>Sordariomycetidae</taxon>
        <taxon>Sordariales</taxon>
        <taxon>Schizotheciaceae</taxon>
        <taxon>Echria</taxon>
    </lineage>
</organism>
<feature type="region of interest" description="Disordered" evidence="1">
    <location>
        <begin position="259"/>
        <end position="571"/>
    </location>
</feature>
<feature type="compositionally biased region" description="Polar residues" evidence="1">
    <location>
        <begin position="492"/>
        <end position="502"/>
    </location>
</feature>
<dbReference type="AlphaFoldDB" id="A0AAJ0BKD7"/>
<feature type="compositionally biased region" description="Basic and acidic residues" evidence="1">
    <location>
        <begin position="411"/>
        <end position="424"/>
    </location>
</feature>
<accession>A0AAJ0BKD7</accession>
<feature type="compositionally biased region" description="Acidic residues" evidence="1">
    <location>
        <begin position="520"/>
        <end position="532"/>
    </location>
</feature>
<reference evidence="2" key="1">
    <citation type="submission" date="2023-06" db="EMBL/GenBank/DDBJ databases">
        <title>Genome-scale phylogeny and comparative genomics of the fungal order Sordariales.</title>
        <authorList>
            <consortium name="Lawrence Berkeley National Laboratory"/>
            <person name="Hensen N."/>
            <person name="Bonometti L."/>
            <person name="Westerberg I."/>
            <person name="Brannstrom I.O."/>
            <person name="Guillou S."/>
            <person name="Cros-Aarteil S."/>
            <person name="Calhoun S."/>
            <person name="Haridas S."/>
            <person name="Kuo A."/>
            <person name="Mondo S."/>
            <person name="Pangilinan J."/>
            <person name="Riley R."/>
            <person name="Labutti K."/>
            <person name="Andreopoulos B."/>
            <person name="Lipzen A."/>
            <person name="Chen C."/>
            <person name="Yanf M."/>
            <person name="Daum C."/>
            <person name="Ng V."/>
            <person name="Clum A."/>
            <person name="Steindorff A."/>
            <person name="Ohm R."/>
            <person name="Martin F."/>
            <person name="Silar P."/>
            <person name="Natvig D."/>
            <person name="Lalanne C."/>
            <person name="Gautier V."/>
            <person name="Ament-Velasquez S.L."/>
            <person name="Kruys A."/>
            <person name="Hutchinson M.I."/>
            <person name="Powell A.J."/>
            <person name="Barry K."/>
            <person name="Miller A.N."/>
            <person name="Grigoriev I.V."/>
            <person name="Debuchy R."/>
            <person name="Gladieux P."/>
            <person name="Thoren M.H."/>
            <person name="Johannesson H."/>
        </authorList>
    </citation>
    <scope>NUCLEOTIDE SEQUENCE</scope>
    <source>
        <strain evidence="2">PSN4</strain>
    </source>
</reference>
<gene>
    <name evidence="2" type="ORF">QBC47DRAFT_410602</name>
</gene>
<comment type="caution">
    <text evidence="2">The sequence shown here is derived from an EMBL/GenBank/DDBJ whole genome shotgun (WGS) entry which is preliminary data.</text>
</comment>
<feature type="compositionally biased region" description="Polar residues" evidence="1">
    <location>
        <begin position="452"/>
        <end position="472"/>
    </location>
</feature>
<dbReference type="Gene3D" id="3.30.900.10">
    <property type="entry name" value="HORMA domain"/>
    <property type="match status" value="1"/>
</dbReference>
<proteinExistence type="predicted"/>
<sequence length="571" mass="63459">MAVSSASLSPGKGEKPMGSFSLGKNIFGAVLSQILYARHAFPPTHFHLVDGKRLSNASFEDLLSSGSVIERYEGRFLLDRGNVVFFKSDGANIHFQNLLGILTMDIFRMIENKELVKFQVAFLRSENMTPGSLVEYFTLDLRYLNNGGYSLDVWRAGIDKQRFWNDGPEFWNLGDYLSRLPKLNGPIHCTLSFRAIKSSDKYGLGRWNFGRADFVEASRTLKRTKGYGKERIFHIDINPVQPVPIPIATLPASATDISATSAPAVRHSTPEPLPAHESGPESSQPPEPDPSDKDFSYEIPSEESSYEPKAKKTTRARKSQAAKREKPPPKKARASRKPKPPVLIEQASVVDETPIDEQPKQKTTGRKSQPRTVKKPTDDKKAPARRKPKPPLAKIPRESQLESQSKQGGKRSRENDYITPDEMRKRFKSPSQPSSASRELGDGTPGPEAPSLSGTIPETNQAPVFSQPQVLTQPAERDVAINDEVEELPEGSETNLESPSRGETQRQRGLARQASLFDPDVLDSDDDDDDDAPAGFGRFTEPIFGRDVPDIPEEGGLFQRDDIEEESLHEE</sequence>
<keyword evidence="3" id="KW-1185">Reference proteome</keyword>
<feature type="compositionally biased region" description="Basic residues" evidence="1">
    <location>
        <begin position="311"/>
        <end position="321"/>
    </location>
</feature>
<protein>
    <submittedName>
        <fullName evidence="2">Uncharacterized protein</fullName>
    </submittedName>
</protein>
<evidence type="ECO:0000256" key="1">
    <source>
        <dbReference type="SAM" id="MobiDB-lite"/>
    </source>
</evidence>
<dbReference type="EMBL" id="MU839828">
    <property type="protein sequence ID" value="KAK1759893.1"/>
    <property type="molecule type" value="Genomic_DNA"/>
</dbReference>
<evidence type="ECO:0000313" key="2">
    <source>
        <dbReference type="EMBL" id="KAK1759893.1"/>
    </source>
</evidence>
<feature type="compositionally biased region" description="Basic residues" evidence="1">
    <location>
        <begin position="363"/>
        <end position="374"/>
    </location>
</feature>
<name>A0AAJ0BKD7_9PEZI</name>
<evidence type="ECO:0000313" key="3">
    <source>
        <dbReference type="Proteomes" id="UP001239445"/>
    </source>
</evidence>
<dbReference type="Proteomes" id="UP001239445">
    <property type="component" value="Unassembled WGS sequence"/>
</dbReference>